<gene>
    <name evidence="1" type="ORF">A3J46_00660</name>
</gene>
<evidence type="ECO:0000313" key="2">
    <source>
        <dbReference type="Proteomes" id="UP000177167"/>
    </source>
</evidence>
<reference evidence="1 2" key="1">
    <citation type="journal article" date="2016" name="Nat. Commun.">
        <title>Thousands of microbial genomes shed light on interconnected biogeochemical processes in an aquifer system.</title>
        <authorList>
            <person name="Anantharaman K."/>
            <person name="Brown C.T."/>
            <person name="Hug L.A."/>
            <person name="Sharon I."/>
            <person name="Castelle C.J."/>
            <person name="Probst A.J."/>
            <person name="Thomas B.C."/>
            <person name="Singh A."/>
            <person name="Wilkins M.J."/>
            <person name="Karaoz U."/>
            <person name="Brodie E.L."/>
            <person name="Williams K.H."/>
            <person name="Hubbard S.S."/>
            <person name="Banfield J.F."/>
        </authorList>
    </citation>
    <scope>NUCLEOTIDE SEQUENCE [LARGE SCALE GENOMIC DNA]</scope>
</reference>
<protein>
    <submittedName>
        <fullName evidence="1">Uncharacterized protein</fullName>
    </submittedName>
</protein>
<organism evidence="1 2">
    <name type="scientific">Candidatus Yanofskybacteria bacterium RIFCSPHIGHO2_02_FULL_41_11</name>
    <dbReference type="NCBI Taxonomy" id="1802675"/>
    <lineage>
        <taxon>Bacteria</taxon>
        <taxon>Candidatus Yanofskyibacteriota</taxon>
    </lineage>
</organism>
<dbReference type="AlphaFoldDB" id="A0A1F8FCK6"/>
<evidence type="ECO:0000313" key="1">
    <source>
        <dbReference type="EMBL" id="OGN10290.1"/>
    </source>
</evidence>
<accession>A0A1F8FCK6</accession>
<name>A0A1F8FCK6_9BACT</name>
<dbReference type="Proteomes" id="UP000177167">
    <property type="component" value="Unassembled WGS sequence"/>
</dbReference>
<dbReference type="EMBL" id="MGJP01000011">
    <property type="protein sequence ID" value="OGN10290.1"/>
    <property type="molecule type" value="Genomic_DNA"/>
</dbReference>
<comment type="caution">
    <text evidence="1">The sequence shown here is derived from an EMBL/GenBank/DDBJ whole genome shotgun (WGS) entry which is preliminary data.</text>
</comment>
<proteinExistence type="predicted"/>
<sequence>MTQTLEQAPSNQETKPSLNWSKEEMVGGFIVSGKIGGQDVELHWYSDKGASFFRGTVDGIKISDGEAKDMWMKTVVDELEGLFKQAKEAHTKFEEESGVKDEDWAAWYAEFIYNRLHGRSDKEELEELINKAALKYTSDNWPREYAGFIANALWE</sequence>